<dbReference type="Proteomes" id="UP000054549">
    <property type="component" value="Unassembled WGS sequence"/>
</dbReference>
<evidence type="ECO:0000256" key="1">
    <source>
        <dbReference type="SAM" id="MobiDB-lite"/>
    </source>
</evidence>
<feature type="compositionally biased region" description="Acidic residues" evidence="1">
    <location>
        <begin position="117"/>
        <end position="128"/>
    </location>
</feature>
<dbReference type="EMBL" id="KN818372">
    <property type="protein sequence ID" value="KIL57376.1"/>
    <property type="molecule type" value="Genomic_DNA"/>
</dbReference>
<name>A0A0C2WL14_AMAMK</name>
<organism evidence="2 3">
    <name type="scientific">Amanita muscaria (strain Koide BX008)</name>
    <dbReference type="NCBI Taxonomy" id="946122"/>
    <lineage>
        <taxon>Eukaryota</taxon>
        <taxon>Fungi</taxon>
        <taxon>Dikarya</taxon>
        <taxon>Basidiomycota</taxon>
        <taxon>Agaricomycotina</taxon>
        <taxon>Agaricomycetes</taxon>
        <taxon>Agaricomycetidae</taxon>
        <taxon>Agaricales</taxon>
        <taxon>Pluteineae</taxon>
        <taxon>Amanitaceae</taxon>
        <taxon>Amanita</taxon>
    </lineage>
</organism>
<gene>
    <name evidence="2" type="ORF">M378DRAFT_16288</name>
</gene>
<evidence type="ECO:0000313" key="3">
    <source>
        <dbReference type="Proteomes" id="UP000054549"/>
    </source>
</evidence>
<accession>A0A0C2WL14</accession>
<proteinExistence type="predicted"/>
<protein>
    <submittedName>
        <fullName evidence="2">Uncharacterized protein</fullName>
    </submittedName>
</protein>
<reference evidence="2 3" key="1">
    <citation type="submission" date="2014-04" db="EMBL/GenBank/DDBJ databases">
        <title>Evolutionary Origins and Diversification of the Mycorrhizal Mutualists.</title>
        <authorList>
            <consortium name="DOE Joint Genome Institute"/>
            <consortium name="Mycorrhizal Genomics Consortium"/>
            <person name="Kohler A."/>
            <person name="Kuo A."/>
            <person name="Nagy L.G."/>
            <person name="Floudas D."/>
            <person name="Copeland A."/>
            <person name="Barry K.W."/>
            <person name="Cichocki N."/>
            <person name="Veneault-Fourrey C."/>
            <person name="LaButti K."/>
            <person name="Lindquist E.A."/>
            <person name="Lipzen A."/>
            <person name="Lundell T."/>
            <person name="Morin E."/>
            <person name="Murat C."/>
            <person name="Riley R."/>
            <person name="Ohm R."/>
            <person name="Sun H."/>
            <person name="Tunlid A."/>
            <person name="Henrissat B."/>
            <person name="Grigoriev I.V."/>
            <person name="Hibbett D.S."/>
            <person name="Martin F."/>
        </authorList>
    </citation>
    <scope>NUCLEOTIDE SEQUENCE [LARGE SCALE GENOMIC DNA]</scope>
    <source>
        <strain evidence="2 3">Koide BX008</strain>
    </source>
</reference>
<dbReference type="AlphaFoldDB" id="A0A0C2WL14"/>
<feature type="region of interest" description="Disordered" evidence="1">
    <location>
        <begin position="89"/>
        <end position="148"/>
    </location>
</feature>
<dbReference type="InParanoid" id="A0A0C2WL14"/>
<keyword evidence="3" id="KW-1185">Reference proteome</keyword>
<evidence type="ECO:0000313" key="2">
    <source>
        <dbReference type="EMBL" id="KIL57376.1"/>
    </source>
</evidence>
<dbReference type="HOGENOM" id="CLU_1758336_0_0_1"/>
<sequence length="148" mass="16095">MTPMTPHIKYTHHSSFSTAMLEDLAQEDRTGSEIKVHPHVSQVTKYPSHLTILVSSQTLGSGRLLPLQAVQGHGGGRILRPRKTIFSEGMKAKQDGALGEDGPLPGPGSNYRGSSDSNEDDEDEEEYTFPDNLQKKRKVGEGRAAPAT</sequence>